<feature type="domain" description="Cupin type-2" evidence="1">
    <location>
        <begin position="40"/>
        <end position="105"/>
    </location>
</feature>
<organism evidence="2 3">
    <name type="scientific">Lapidilactobacillus mulanensis</name>
    <dbReference type="NCBI Taxonomy" id="2485999"/>
    <lineage>
        <taxon>Bacteria</taxon>
        <taxon>Bacillati</taxon>
        <taxon>Bacillota</taxon>
        <taxon>Bacilli</taxon>
        <taxon>Lactobacillales</taxon>
        <taxon>Lactobacillaceae</taxon>
        <taxon>Lapidilactobacillus</taxon>
    </lineage>
</organism>
<sequence length="122" mass="13443">MKYFKTDPNKAKVIRTPYGIVQSLISKKEINNLNIGMGYSEMNPGAIQQVVHDYSQEMVYVLSGEGVVNIGSEGSIEIYKGDAFFINKGVEHSIENTGSSQLKVIYFAAPLAPSPTLGHRYI</sequence>
<evidence type="ECO:0000259" key="1">
    <source>
        <dbReference type="Pfam" id="PF07883"/>
    </source>
</evidence>
<dbReference type="InterPro" id="IPR014710">
    <property type="entry name" value="RmlC-like_jellyroll"/>
</dbReference>
<dbReference type="SUPFAM" id="SSF51182">
    <property type="entry name" value="RmlC-like cupins"/>
    <property type="match status" value="1"/>
</dbReference>
<dbReference type="InterPro" id="IPR011051">
    <property type="entry name" value="RmlC_Cupin_sf"/>
</dbReference>
<dbReference type="InterPro" id="IPR013096">
    <property type="entry name" value="Cupin_2"/>
</dbReference>
<dbReference type="RefSeq" id="WP_164506640.1">
    <property type="nucleotide sequence ID" value="NZ_JBHTOF010000072.1"/>
</dbReference>
<accession>A0ABW4DPC0</accession>
<evidence type="ECO:0000313" key="3">
    <source>
        <dbReference type="Proteomes" id="UP001597244"/>
    </source>
</evidence>
<dbReference type="Proteomes" id="UP001597244">
    <property type="component" value="Unassembled WGS sequence"/>
</dbReference>
<name>A0ABW4DPC0_9LACO</name>
<comment type="caution">
    <text evidence="2">The sequence shown here is derived from an EMBL/GenBank/DDBJ whole genome shotgun (WGS) entry which is preliminary data.</text>
</comment>
<proteinExistence type="predicted"/>
<keyword evidence="3" id="KW-1185">Reference proteome</keyword>
<dbReference type="PANTHER" id="PTHR36114">
    <property type="entry name" value="16.7 KDA PROTEIN IN WHIE LOCUS"/>
    <property type="match status" value="1"/>
</dbReference>
<reference evidence="3" key="1">
    <citation type="journal article" date="2019" name="Int. J. Syst. Evol. Microbiol.">
        <title>The Global Catalogue of Microorganisms (GCM) 10K type strain sequencing project: providing services to taxonomists for standard genome sequencing and annotation.</title>
        <authorList>
            <consortium name="The Broad Institute Genomics Platform"/>
            <consortium name="The Broad Institute Genome Sequencing Center for Infectious Disease"/>
            <person name="Wu L."/>
            <person name="Ma J."/>
        </authorList>
    </citation>
    <scope>NUCLEOTIDE SEQUENCE [LARGE SCALE GENOMIC DNA]</scope>
    <source>
        <strain evidence="3">CCM 8951</strain>
    </source>
</reference>
<dbReference type="Pfam" id="PF07883">
    <property type="entry name" value="Cupin_2"/>
    <property type="match status" value="1"/>
</dbReference>
<dbReference type="InterPro" id="IPR052044">
    <property type="entry name" value="PKS_Associated_Protein"/>
</dbReference>
<dbReference type="PANTHER" id="PTHR36114:SF1">
    <property type="entry name" value="16.7 KDA PROTEIN IN WHIE LOCUS"/>
    <property type="match status" value="1"/>
</dbReference>
<gene>
    <name evidence="2" type="ORF">ACFQ4L_06155</name>
</gene>
<evidence type="ECO:0000313" key="2">
    <source>
        <dbReference type="EMBL" id="MFD1465661.1"/>
    </source>
</evidence>
<protein>
    <submittedName>
        <fullName evidence="2">Cupin domain-containing protein</fullName>
    </submittedName>
</protein>
<dbReference type="Gene3D" id="2.60.120.10">
    <property type="entry name" value="Jelly Rolls"/>
    <property type="match status" value="1"/>
</dbReference>
<dbReference type="EMBL" id="JBHTOF010000072">
    <property type="protein sequence ID" value="MFD1465661.1"/>
    <property type="molecule type" value="Genomic_DNA"/>
</dbReference>